<sequence>MPLMESIHAAPRRETPNSSPRSTQPRRRNVPASPRQQTQRSRPVETRTDSSADKAWDYLLTVCGFLLDIIWQALVYVKKPLAICLAIYMFAGLLTMVSNLLTSSIYASFSPVCRIPGVSLLNLPICSYHSPHNQPDGASQPTIDGTSSADPEFSSLMSAQGHLSEILDDTTSSLQLPLSMKRSEASIRDLRQIVRFSSSLPQRGELVLEFDGFVETARTASYDLQKFNSHVGRAVDITLSTARWTERILDDMSHQTSRSSSILPRFMSSLLYPFTPIPFTQSRLVDQYLVHTNVISAEIASLIDEAQALLLLLQNLEDRLDVIHSISLSSQQSAQVSKDEILSHLWTMLGGNRAQLSKYNNHLRLLRQVGEYRTQAFAHVSGTILKLQAMGAELEELRTRVDAAGLERQVKGDNKAVPLEVHIASIRLGVERLEEGRAKAREVERGYVRRVIDVSERGELGFDGEKLGLEA</sequence>
<dbReference type="VEuPathDB" id="FungiDB:HMPREF1541_04037"/>
<dbReference type="RefSeq" id="XP_008716607.1">
    <property type="nucleotide sequence ID" value="XM_008718385.1"/>
</dbReference>
<evidence type="ECO:0000313" key="3">
    <source>
        <dbReference type="EMBL" id="ETN42098.1"/>
    </source>
</evidence>
<name>W2S220_CYPE1</name>
<keyword evidence="2" id="KW-1133">Transmembrane helix</keyword>
<dbReference type="OrthoDB" id="4179406at2759"/>
<evidence type="ECO:0000313" key="4">
    <source>
        <dbReference type="Proteomes" id="UP000030752"/>
    </source>
</evidence>
<evidence type="ECO:0000256" key="2">
    <source>
        <dbReference type="SAM" id="Phobius"/>
    </source>
</evidence>
<gene>
    <name evidence="3" type="ORF">HMPREF1541_04037</name>
</gene>
<feature type="transmembrane region" description="Helical" evidence="2">
    <location>
        <begin position="58"/>
        <end position="77"/>
    </location>
</feature>
<dbReference type="InParanoid" id="W2S220"/>
<dbReference type="eggNOG" id="ENOG502RZF1">
    <property type="taxonomic scope" value="Eukaryota"/>
</dbReference>
<accession>W2S220</accession>
<dbReference type="Proteomes" id="UP000030752">
    <property type="component" value="Unassembled WGS sequence"/>
</dbReference>
<proteinExistence type="predicted"/>
<organism evidence="3 4">
    <name type="scientific">Cyphellophora europaea (strain CBS 101466)</name>
    <name type="common">Phialophora europaea</name>
    <dbReference type="NCBI Taxonomy" id="1220924"/>
    <lineage>
        <taxon>Eukaryota</taxon>
        <taxon>Fungi</taxon>
        <taxon>Dikarya</taxon>
        <taxon>Ascomycota</taxon>
        <taxon>Pezizomycotina</taxon>
        <taxon>Eurotiomycetes</taxon>
        <taxon>Chaetothyriomycetidae</taxon>
        <taxon>Chaetothyriales</taxon>
        <taxon>Cyphellophoraceae</taxon>
        <taxon>Cyphellophora</taxon>
    </lineage>
</organism>
<dbReference type="AlphaFoldDB" id="W2S220"/>
<keyword evidence="2" id="KW-0472">Membrane</keyword>
<feature type="transmembrane region" description="Helical" evidence="2">
    <location>
        <begin position="84"/>
        <end position="109"/>
    </location>
</feature>
<dbReference type="EMBL" id="KB822719">
    <property type="protein sequence ID" value="ETN42098.1"/>
    <property type="molecule type" value="Genomic_DNA"/>
</dbReference>
<protein>
    <submittedName>
        <fullName evidence="3">Uncharacterized protein</fullName>
    </submittedName>
</protein>
<feature type="region of interest" description="Disordered" evidence="1">
    <location>
        <begin position="1"/>
        <end position="48"/>
    </location>
</feature>
<evidence type="ECO:0000256" key="1">
    <source>
        <dbReference type="SAM" id="MobiDB-lite"/>
    </source>
</evidence>
<dbReference type="HOGENOM" id="CLU_026455_2_0_1"/>
<dbReference type="GeneID" id="19971376"/>
<reference evidence="3 4" key="1">
    <citation type="submission" date="2013-03" db="EMBL/GenBank/DDBJ databases">
        <title>The Genome Sequence of Phialophora europaea CBS 101466.</title>
        <authorList>
            <consortium name="The Broad Institute Genomics Platform"/>
            <person name="Cuomo C."/>
            <person name="de Hoog S."/>
            <person name="Gorbushina A."/>
            <person name="Walker B."/>
            <person name="Young S.K."/>
            <person name="Zeng Q."/>
            <person name="Gargeya S."/>
            <person name="Fitzgerald M."/>
            <person name="Haas B."/>
            <person name="Abouelleil A."/>
            <person name="Allen A.W."/>
            <person name="Alvarado L."/>
            <person name="Arachchi H.M."/>
            <person name="Berlin A.M."/>
            <person name="Chapman S.B."/>
            <person name="Gainer-Dewar J."/>
            <person name="Goldberg J."/>
            <person name="Griggs A."/>
            <person name="Gujja S."/>
            <person name="Hansen M."/>
            <person name="Howarth C."/>
            <person name="Imamovic A."/>
            <person name="Ireland A."/>
            <person name="Larimer J."/>
            <person name="McCowan C."/>
            <person name="Murphy C."/>
            <person name="Pearson M."/>
            <person name="Poon T.W."/>
            <person name="Priest M."/>
            <person name="Roberts A."/>
            <person name="Saif S."/>
            <person name="Shea T."/>
            <person name="Sisk P."/>
            <person name="Sykes S."/>
            <person name="Wortman J."/>
            <person name="Nusbaum C."/>
            <person name="Birren B."/>
        </authorList>
    </citation>
    <scope>NUCLEOTIDE SEQUENCE [LARGE SCALE GENOMIC DNA]</scope>
    <source>
        <strain evidence="3 4">CBS 101466</strain>
    </source>
</reference>
<keyword evidence="2" id="KW-0812">Transmembrane</keyword>
<keyword evidence="4" id="KW-1185">Reference proteome</keyword>